<dbReference type="Proteomes" id="UP000638014">
    <property type="component" value="Unassembled WGS sequence"/>
</dbReference>
<keyword evidence="1" id="KW-0472">Membrane</keyword>
<feature type="transmembrane region" description="Helical" evidence="1">
    <location>
        <begin position="56"/>
        <end position="75"/>
    </location>
</feature>
<evidence type="ECO:0000313" key="3">
    <source>
        <dbReference type="Proteomes" id="UP000638014"/>
    </source>
</evidence>
<keyword evidence="1" id="KW-0812">Transmembrane</keyword>
<evidence type="ECO:0000313" key="2">
    <source>
        <dbReference type="EMBL" id="MBD1389499.1"/>
    </source>
</evidence>
<dbReference type="RefSeq" id="WP_191144605.1">
    <property type="nucleotide sequence ID" value="NZ_JACXAF010000009.1"/>
</dbReference>
<organism evidence="2 3">
    <name type="scientific">Neiella litorisoli</name>
    <dbReference type="NCBI Taxonomy" id="2771431"/>
    <lineage>
        <taxon>Bacteria</taxon>
        <taxon>Pseudomonadati</taxon>
        <taxon>Pseudomonadota</taxon>
        <taxon>Gammaproteobacteria</taxon>
        <taxon>Alteromonadales</taxon>
        <taxon>Echinimonadaceae</taxon>
        <taxon>Neiella</taxon>
    </lineage>
</organism>
<keyword evidence="1" id="KW-1133">Transmembrane helix</keyword>
<reference evidence="2" key="1">
    <citation type="submission" date="2020-09" db="EMBL/GenBank/DDBJ databases">
        <title>A novel bacterium of genus Neiella, isolated from South China Sea.</title>
        <authorList>
            <person name="Huang H."/>
            <person name="Mo K."/>
            <person name="Hu Y."/>
        </authorList>
    </citation>
    <scope>NUCLEOTIDE SEQUENCE</scope>
    <source>
        <strain evidence="2">HB171785</strain>
    </source>
</reference>
<sequence>MDNKAQFISAAIHDCQATIRATDVKVGALLAALFLPFTHIVSLWDSLERIATFFDSHVFTVLFFVVWFVAIYTLITTISAIDNPAKHIDNDADCQGSFYGSDLYRFRLFDAFHLKPNGRATQTVSTFSSTFPVTDEDICNELTFEHMKLIYIRDIKLHRLNLSLRLSTAWFVISAIAFLTVRISCA</sequence>
<protein>
    <submittedName>
        <fullName evidence="2">Uncharacterized protein</fullName>
    </submittedName>
</protein>
<name>A0A8J6QGG7_9GAMM</name>
<evidence type="ECO:0000256" key="1">
    <source>
        <dbReference type="SAM" id="Phobius"/>
    </source>
</evidence>
<accession>A0A8J6QGG7</accession>
<proteinExistence type="predicted"/>
<feature type="transmembrane region" description="Helical" evidence="1">
    <location>
        <begin position="26"/>
        <end position="44"/>
    </location>
</feature>
<feature type="transmembrane region" description="Helical" evidence="1">
    <location>
        <begin position="162"/>
        <end position="183"/>
    </location>
</feature>
<dbReference type="EMBL" id="JACXAF010000009">
    <property type="protein sequence ID" value="MBD1389499.1"/>
    <property type="molecule type" value="Genomic_DNA"/>
</dbReference>
<dbReference type="AlphaFoldDB" id="A0A8J6QGG7"/>
<comment type="caution">
    <text evidence="2">The sequence shown here is derived from an EMBL/GenBank/DDBJ whole genome shotgun (WGS) entry which is preliminary data.</text>
</comment>
<keyword evidence="3" id="KW-1185">Reference proteome</keyword>
<gene>
    <name evidence="2" type="ORF">IC617_08670</name>
</gene>